<dbReference type="AlphaFoldDB" id="A0A428VUN6"/>
<dbReference type="PANTHER" id="PTHR30349">
    <property type="entry name" value="PHAGE INTEGRASE-RELATED"/>
    <property type="match status" value="1"/>
</dbReference>
<evidence type="ECO:0000256" key="2">
    <source>
        <dbReference type="ARBA" id="ARBA00023125"/>
    </source>
</evidence>
<dbReference type="OrthoDB" id="864726at2"/>
<keyword evidence="6" id="KW-1185">Reference proteome</keyword>
<keyword evidence="2" id="KW-0238">DNA-binding</keyword>
<dbReference type="EMBL" id="QHHU01000143">
    <property type="protein sequence ID" value="RSM34498.1"/>
    <property type="molecule type" value="Genomic_DNA"/>
</dbReference>
<organism evidence="5 6">
    <name type="scientific">Amycolatopsis balhimycina DSM 5908</name>
    <dbReference type="NCBI Taxonomy" id="1081091"/>
    <lineage>
        <taxon>Bacteria</taxon>
        <taxon>Bacillati</taxon>
        <taxon>Actinomycetota</taxon>
        <taxon>Actinomycetes</taxon>
        <taxon>Pseudonocardiales</taxon>
        <taxon>Pseudonocardiaceae</taxon>
        <taxon>Amycolatopsis</taxon>
    </lineage>
</organism>
<dbReference type="GO" id="GO:0006310">
    <property type="term" value="P:DNA recombination"/>
    <property type="evidence" value="ECO:0007669"/>
    <property type="project" value="UniProtKB-KW"/>
</dbReference>
<name>A0A428VUN6_AMYBA</name>
<evidence type="ECO:0000256" key="3">
    <source>
        <dbReference type="ARBA" id="ARBA00023172"/>
    </source>
</evidence>
<keyword evidence="3" id="KW-0233">DNA recombination</keyword>
<protein>
    <submittedName>
        <fullName evidence="5">Site-specific integrase</fullName>
    </submittedName>
</protein>
<dbReference type="SUPFAM" id="SSF56349">
    <property type="entry name" value="DNA breaking-rejoining enzymes"/>
    <property type="match status" value="1"/>
</dbReference>
<dbReference type="Gene3D" id="1.10.443.10">
    <property type="entry name" value="Intergrase catalytic core"/>
    <property type="match status" value="1"/>
</dbReference>
<gene>
    <name evidence="5" type="ORF">DMA12_48070</name>
</gene>
<comment type="caution">
    <text evidence="5">The sequence shown here is derived from an EMBL/GenBank/DDBJ whole genome shotgun (WGS) entry which is preliminary data.</text>
</comment>
<dbReference type="Pfam" id="PF00589">
    <property type="entry name" value="Phage_integrase"/>
    <property type="match status" value="1"/>
</dbReference>
<dbReference type="InterPro" id="IPR002104">
    <property type="entry name" value="Integrase_catalytic"/>
</dbReference>
<dbReference type="InterPro" id="IPR013762">
    <property type="entry name" value="Integrase-like_cat_sf"/>
</dbReference>
<evidence type="ECO:0000313" key="6">
    <source>
        <dbReference type="Proteomes" id="UP000286716"/>
    </source>
</evidence>
<dbReference type="GO" id="GO:0003677">
    <property type="term" value="F:DNA binding"/>
    <property type="evidence" value="ECO:0007669"/>
    <property type="project" value="UniProtKB-KW"/>
</dbReference>
<comment type="similarity">
    <text evidence="1">Belongs to the 'phage' integrase family.</text>
</comment>
<dbReference type="CDD" id="cd00397">
    <property type="entry name" value="DNA_BRE_C"/>
    <property type="match status" value="1"/>
</dbReference>
<dbReference type="GO" id="GO:0015074">
    <property type="term" value="P:DNA integration"/>
    <property type="evidence" value="ECO:0007669"/>
    <property type="project" value="InterPro"/>
</dbReference>
<evidence type="ECO:0000259" key="4">
    <source>
        <dbReference type="PROSITE" id="PS51898"/>
    </source>
</evidence>
<evidence type="ECO:0000313" key="5">
    <source>
        <dbReference type="EMBL" id="RSM34498.1"/>
    </source>
</evidence>
<dbReference type="PROSITE" id="PS51898">
    <property type="entry name" value="TYR_RECOMBINASE"/>
    <property type="match status" value="1"/>
</dbReference>
<dbReference type="PANTHER" id="PTHR30349:SF41">
    <property type="entry name" value="INTEGRASE_RECOMBINASE PROTEIN MJ0367-RELATED"/>
    <property type="match status" value="1"/>
</dbReference>
<dbReference type="RefSeq" id="WP_026468351.1">
    <property type="nucleotide sequence ID" value="NZ_QHHU01000143.1"/>
</dbReference>
<sequence>MTSSQMELDAARLLLSKMGIAPADLLTEPVERPQVPTFTEYIPVVARAVSAATARSYSSYWRRLEAVWGSRRLDEPSPSEIKQLAEESRAQAVVRRNSRGGRNAAENFIAAVRCLYRHAVADRILTEAENPALKVAKPRRLPSPRRALADHELIEINAAAAETGDDPYLDTLLLRLHTETACRRGGALGLRRRDLEQTQCLVYLREKDGTSRFQPVSPTLMRLLVSHADERGATHPDGPLLRYRTGEPITKRRYDYLWERIGRHVPSVHTQNISTHWLRHTTLTWVERRFGYGVAHAYAGHSDAGDSATVTYVKASLHDVATALAALTGEPHPLAHRPAPGGAS</sequence>
<proteinExistence type="inferred from homology"/>
<accession>A0A428VUN6</accession>
<feature type="domain" description="Tyr recombinase" evidence="4">
    <location>
        <begin position="142"/>
        <end position="325"/>
    </location>
</feature>
<evidence type="ECO:0000256" key="1">
    <source>
        <dbReference type="ARBA" id="ARBA00008857"/>
    </source>
</evidence>
<dbReference type="Proteomes" id="UP000286716">
    <property type="component" value="Unassembled WGS sequence"/>
</dbReference>
<dbReference type="InterPro" id="IPR011010">
    <property type="entry name" value="DNA_brk_join_enz"/>
</dbReference>
<dbReference type="InterPro" id="IPR050090">
    <property type="entry name" value="Tyrosine_recombinase_XerCD"/>
</dbReference>
<reference evidence="5 6" key="1">
    <citation type="submission" date="2018-05" db="EMBL/GenBank/DDBJ databases">
        <title>Evolution of GPA BGCs.</title>
        <authorList>
            <person name="Waglechner N."/>
            <person name="Wright G.D."/>
        </authorList>
    </citation>
    <scope>NUCLEOTIDE SEQUENCE [LARGE SCALE GENOMIC DNA]</scope>
    <source>
        <strain evidence="5 6">DSM 5908</strain>
    </source>
</reference>
<dbReference type="InterPro" id="IPR010998">
    <property type="entry name" value="Integrase_recombinase_N"/>
</dbReference>
<dbReference type="Gene3D" id="1.10.150.130">
    <property type="match status" value="1"/>
</dbReference>